<dbReference type="OrthoDB" id="10055660at2759"/>
<dbReference type="Proteomes" id="UP000271087">
    <property type="component" value="Unassembled WGS sequence"/>
</dbReference>
<dbReference type="WBParaSite" id="nOo.2.0.1.t02354-RA">
    <property type="protein sequence ID" value="nOo.2.0.1.t02354-RA"/>
    <property type="gene ID" value="nOo.2.0.1.g02354"/>
</dbReference>
<proteinExistence type="predicted"/>
<keyword evidence="3" id="KW-1185">Reference proteome</keyword>
<reference evidence="2 3" key="2">
    <citation type="submission" date="2018-08" db="EMBL/GenBank/DDBJ databases">
        <authorList>
            <person name="Laetsch R D."/>
            <person name="Stevens L."/>
            <person name="Kumar S."/>
            <person name="Blaxter L. M."/>
        </authorList>
    </citation>
    <scope>NUCLEOTIDE SEQUENCE [LARGE SCALE GENOMIC DNA]</scope>
</reference>
<protein>
    <submittedName>
        <fullName evidence="2 4">Uncharacterized protein</fullName>
    </submittedName>
</protein>
<feature type="region of interest" description="Disordered" evidence="1">
    <location>
        <begin position="1"/>
        <end position="43"/>
    </location>
</feature>
<dbReference type="AlphaFoldDB" id="A0A182E301"/>
<evidence type="ECO:0000313" key="2">
    <source>
        <dbReference type="EMBL" id="VDK66117.1"/>
    </source>
</evidence>
<evidence type="ECO:0000256" key="1">
    <source>
        <dbReference type="SAM" id="MobiDB-lite"/>
    </source>
</evidence>
<evidence type="ECO:0000313" key="4">
    <source>
        <dbReference type="WBParaSite" id="nOo.2.0.1.t02354-RA"/>
    </source>
</evidence>
<feature type="compositionally biased region" description="Polar residues" evidence="1">
    <location>
        <begin position="21"/>
        <end position="35"/>
    </location>
</feature>
<reference evidence="4" key="1">
    <citation type="submission" date="2016-06" db="UniProtKB">
        <authorList>
            <consortium name="WormBaseParasite"/>
        </authorList>
    </citation>
    <scope>IDENTIFICATION</scope>
</reference>
<accession>A0A182E301</accession>
<gene>
    <name evidence="2" type="ORF">NOO_LOCUS2354</name>
</gene>
<sequence length="148" mass="16826">MRPTNQKITCWRSGKEEKPQKNSTDLDSEAESIQQNERKRQRIAQVRVERRAARLEGAWLGAIRSSSAASNLFCFEQNEHDSLGQYTKALPGQSPMDGHSITTRVFRQKLKSLMDFTVKHEVFGLSGRGVTIARAAIENRRANYHVPK</sequence>
<organism evidence="4">
    <name type="scientific">Onchocerca ochengi</name>
    <name type="common">Filarial nematode worm</name>
    <dbReference type="NCBI Taxonomy" id="42157"/>
    <lineage>
        <taxon>Eukaryota</taxon>
        <taxon>Metazoa</taxon>
        <taxon>Ecdysozoa</taxon>
        <taxon>Nematoda</taxon>
        <taxon>Chromadorea</taxon>
        <taxon>Rhabditida</taxon>
        <taxon>Spirurina</taxon>
        <taxon>Spiruromorpha</taxon>
        <taxon>Filarioidea</taxon>
        <taxon>Onchocercidae</taxon>
        <taxon>Onchocerca</taxon>
    </lineage>
</organism>
<dbReference type="EMBL" id="UYRW01000363">
    <property type="protein sequence ID" value="VDK66117.1"/>
    <property type="molecule type" value="Genomic_DNA"/>
</dbReference>
<evidence type="ECO:0000313" key="3">
    <source>
        <dbReference type="Proteomes" id="UP000271087"/>
    </source>
</evidence>
<name>A0A182E301_ONCOC</name>